<dbReference type="EMBL" id="JABMKX010000011">
    <property type="protein sequence ID" value="NQX47663.1"/>
    <property type="molecule type" value="Genomic_DNA"/>
</dbReference>
<reference evidence="2 3" key="1">
    <citation type="submission" date="2020-05" db="EMBL/GenBank/DDBJ databases">
        <title>Paenibacillus glebae, sp. nov., Paenibacillus humi sp. nov., Paenibacillus pedi sp. nov., Paenibacillus terrestris sp. nov. and Paenibacillus terricola sp. nov., isolated from a forest top soil sample.</title>
        <authorList>
            <person name="Qi S."/>
            <person name="Carlier A."/>
            <person name="Cnockaert M."/>
            <person name="Vandamme P."/>
        </authorList>
    </citation>
    <scope>NUCLEOTIDE SEQUENCE [LARGE SCALE GENOMIC DNA]</scope>
    <source>
        <strain evidence="2 3">LMG 29502</strain>
    </source>
</reference>
<proteinExistence type="predicted"/>
<accession>A0ABX2DSL0</accession>
<protein>
    <submittedName>
        <fullName evidence="2">Uncharacterized protein</fullName>
    </submittedName>
</protein>
<feature type="transmembrane region" description="Helical" evidence="1">
    <location>
        <begin position="20"/>
        <end position="39"/>
    </location>
</feature>
<feature type="transmembrane region" description="Helical" evidence="1">
    <location>
        <begin position="68"/>
        <end position="85"/>
    </location>
</feature>
<dbReference type="Proteomes" id="UP000711047">
    <property type="component" value="Unassembled WGS sequence"/>
</dbReference>
<evidence type="ECO:0000256" key="1">
    <source>
        <dbReference type="SAM" id="Phobius"/>
    </source>
</evidence>
<feature type="transmembrane region" description="Helical" evidence="1">
    <location>
        <begin position="97"/>
        <end position="116"/>
    </location>
</feature>
<name>A0ABX2DSL0_9BACL</name>
<organism evidence="2 3">
    <name type="scientific">Paenibacillus tritici</name>
    <dbReference type="NCBI Taxonomy" id="1873425"/>
    <lineage>
        <taxon>Bacteria</taxon>
        <taxon>Bacillati</taxon>
        <taxon>Bacillota</taxon>
        <taxon>Bacilli</taxon>
        <taxon>Bacillales</taxon>
        <taxon>Paenibacillaceae</taxon>
        <taxon>Paenibacillus</taxon>
    </lineage>
</organism>
<comment type="caution">
    <text evidence="2">The sequence shown here is derived from an EMBL/GenBank/DDBJ whole genome shotgun (WGS) entry which is preliminary data.</text>
</comment>
<keyword evidence="1" id="KW-1133">Transmembrane helix</keyword>
<sequence length="245" mass="27663">MTQSHFNLLINEWQPLSFSRLDQLPILLLLLFFAVTLPFSLHRKPFRFFVMTGILYLGVMNFKQNLFMWLFIPYFAAVFLEALPLPARFRRQMGNKAIALGLAAGLLINTGSIFAAPPQLVRADYPVEEMNYVLEHTPAGTRPKVLSSYGSSGYVMFRGGDVLCDGRQDPFITKASVGVMGWTAFERSMYGFSEYLPYIVNMDHPDVVIVRNGSSGRLYHGWVQAFGTPVYKGSYGSVFQIRSES</sequence>
<gene>
    <name evidence="2" type="ORF">HQN87_20270</name>
</gene>
<dbReference type="RefSeq" id="WP_173137052.1">
    <property type="nucleotide sequence ID" value="NZ_JABMKX010000011.1"/>
</dbReference>
<evidence type="ECO:0000313" key="2">
    <source>
        <dbReference type="EMBL" id="NQX47663.1"/>
    </source>
</evidence>
<keyword evidence="1" id="KW-0472">Membrane</keyword>
<evidence type="ECO:0000313" key="3">
    <source>
        <dbReference type="Proteomes" id="UP000711047"/>
    </source>
</evidence>
<keyword evidence="1" id="KW-0812">Transmembrane</keyword>
<keyword evidence="3" id="KW-1185">Reference proteome</keyword>